<gene>
    <name evidence="1" type="ORF">AHMF7605_06795</name>
</gene>
<evidence type="ECO:0000313" key="2">
    <source>
        <dbReference type="Proteomes" id="UP000240357"/>
    </source>
</evidence>
<organism evidence="1 2">
    <name type="scientific">Adhaeribacter arboris</name>
    <dbReference type="NCBI Taxonomy" id="2072846"/>
    <lineage>
        <taxon>Bacteria</taxon>
        <taxon>Pseudomonadati</taxon>
        <taxon>Bacteroidota</taxon>
        <taxon>Cytophagia</taxon>
        <taxon>Cytophagales</taxon>
        <taxon>Hymenobacteraceae</taxon>
        <taxon>Adhaeribacter</taxon>
    </lineage>
</organism>
<dbReference type="NCBIfam" id="NF047389">
    <property type="entry name" value="ATPase_Sll1717"/>
    <property type="match status" value="1"/>
</dbReference>
<reference evidence="1 2" key="1">
    <citation type="submission" date="2018-03" db="EMBL/GenBank/DDBJ databases">
        <title>Adhaeribacter sp. HMF7605 Genome sequencing and assembly.</title>
        <authorList>
            <person name="Kang H."/>
            <person name="Kang J."/>
            <person name="Cha I."/>
            <person name="Kim H."/>
            <person name="Joh K."/>
        </authorList>
    </citation>
    <scope>NUCLEOTIDE SEQUENCE [LARGE SCALE GENOMIC DNA]</scope>
    <source>
        <strain evidence="1 2">HMF7605</strain>
    </source>
</reference>
<keyword evidence="2" id="KW-1185">Reference proteome</keyword>
<sequence length="513" mass="60572">MRLFEKFTKDQINRLKRDTSNFFLGSPEAEAESTSNSRVKLTEVFEDFFEVIPQLQSEKFIITGRKGNGKSAIAEHIYYLALNEPEYFCDFVKKADIDIEKITQLVSGTDNEISQELLIEWIILVKFVKQLISNEAIADQKGIKELKVFLKKNSGFIDIKSNQIKEVIQDKGWEVNVNYFQRFLTAKFGNRFNIKGEKAPFFKLLPHLKETIKELFLNTINKDNHYILLFDDLDIGFNAKNPGNVKTILNILRIVKDYNITFFGKEDISAKIILLLRDDISRFLLNQDADTAKLFSSYEVTLKWYEHFQMQRDEDKVKLKQFINRRIALNFEKNEFSFDISKPWESLIHEDESYKKSSFKYIVEHTLIRPRDLILFFKPLQELKFSIPLSKQDVYILIGKYTIEFVKELKNELAAHYAPDDINAIFSAFVSCANEPVSFIFFIHELKKFHFSEDTYNLLELLFDLSIIGNTNDTGKTYFKHWEKDDEIFKFNKELKITQHFTLRNYCQRNRRN</sequence>
<protein>
    <submittedName>
        <fullName evidence="1">Uncharacterized protein</fullName>
    </submittedName>
</protein>
<dbReference type="InterPro" id="IPR027417">
    <property type="entry name" value="P-loop_NTPase"/>
</dbReference>
<name>A0A2T2YCL6_9BACT</name>
<evidence type="ECO:0000313" key="1">
    <source>
        <dbReference type="EMBL" id="PSR53257.1"/>
    </source>
</evidence>
<dbReference type="EMBL" id="PYFT01000001">
    <property type="protein sequence ID" value="PSR53257.1"/>
    <property type="molecule type" value="Genomic_DNA"/>
</dbReference>
<dbReference type="Proteomes" id="UP000240357">
    <property type="component" value="Unassembled WGS sequence"/>
</dbReference>
<dbReference type="OrthoDB" id="100386at2"/>
<comment type="caution">
    <text evidence="1">The sequence shown here is derived from an EMBL/GenBank/DDBJ whole genome shotgun (WGS) entry which is preliminary data.</text>
</comment>
<accession>A0A2T2YCL6</accession>
<dbReference type="InterPro" id="IPR059206">
    <property type="entry name" value="Sll1717-like"/>
</dbReference>
<dbReference type="AlphaFoldDB" id="A0A2T2YCL6"/>
<dbReference type="RefSeq" id="WP_106927704.1">
    <property type="nucleotide sequence ID" value="NZ_PYFT01000001.1"/>
</dbReference>
<proteinExistence type="predicted"/>
<dbReference type="SUPFAM" id="SSF52540">
    <property type="entry name" value="P-loop containing nucleoside triphosphate hydrolases"/>
    <property type="match status" value="1"/>
</dbReference>